<dbReference type="EMBL" id="SRXW01000007">
    <property type="protein sequence ID" value="TGY87262.1"/>
    <property type="molecule type" value="Genomic_DNA"/>
</dbReference>
<dbReference type="CDD" id="cd11615">
    <property type="entry name" value="SAF_NeuB_like"/>
    <property type="match status" value="1"/>
</dbReference>
<dbReference type="Gene3D" id="3.90.1210.10">
    <property type="entry name" value="Antifreeze-like/N-acetylneuraminic acid synthase C-terminal domain"/>
    <property type="match status" value="1"/>
</dbReference>
<organism evidence="2 3">
    <name type="scientific">Marinicauda algicola</name>
    <dbReference type="NCBI Taxonomy" id="2029849"/>
    <lineage>
        <taxon>Bacteria</taxon>
        <taxon>Pseudomonadati</taxon>
        <taxon>Pseudomonadota</taxon>
        <taxon>Alphaproteobacteria</taxon>
        <taxon>Maricaulales</taxon>
        <taxon>Maricaulaceae</taxon>
        <taxon>Marinicauda</taxon>
    </lineage>
</organism>
<dbReference type="NCBIfam" id="TIGR03586">
    <property type="entry name" value="PseI"/>
    <property type="match status" value="1"/>
</dbReference>
<dbReference type="AlphaFoldDB" id="A0A4S2GWY4"/>
<accession>A0A4S2GWY4</accession>
<dbReference type="SUPFAM" id="SSF51269">
    <property type="entry name" value="AFP III-like domain"/>
    <property type="match status" value="1"/>
</dbReference>
<dbReference type="OrthoDB" id="9781701at2"/>
<comment type="caution">
    <text evidence="2">The sequence shown here is derived from an EMBL/GenBank/DDBJ whole genome shotgun (WGS) entry which is preliminary data.</text>
</comment>
<reference evidence="2 3" key="1">
    <citation type="journal article" date="2017" name="Int. J. Syst. Evol. Microbiol.">
        <title>Marinicauda algicola sp. nov., isolated from a marine red alga Rhodosorus marinus.</title>
        <authorList>
            <person name="Jeong S.E."/>
            <person name="Jeon S.H."/>
            <person name="Chun B.H."/>
            <person name="Kim D.W."/>
            <person name="Jeon C.O."/>
        </authorList>
    </citation>
    <scope>NUCLEOTIDE SEQUENCE [LARGE SCALE GENOMIC DNA]</scope>
    <source>
        <strain evidence="2 3">JCM 31718</strain>
    </source>
</reference>
<dbReference type="GO" id="GO:0016051">
    <property type="term" value="P:carbohydrate biosynthetic process"/>
    <property type="evidence" value="ECO:0007669"/>
    <property type="project" value="InterPro"/>
</dbReference>
<evidence type="ECO:0000313" key="2">
    <source>
        <dbReference type="EMBL" id="TGY87262.1"/>
    </source>
</evidence>
<dbReference type="SMART" id="SM00858">
    <property type="entry name" value="SAF"/>
    <property type="match status" value="1"/>
</dbReference>
<dbReference type="EC" id="2.5.1.97" evidence="2"/>
<sequence>MTETVPAIAIAGRAIGPDHPPYVIAEMSANHNGRLENALAIVDAAADAGCDAIKMQTYRADTITIEASGPGFDITEGPWRGRTLFQLYDDAHMPWAWHEPVMRRAAERGIAAFSAPFDLTAVDFLNALGVPAFKIASYEIVDLDLIGACARTGKPLILSTGLASPQEIDEAVAAARENGCEHPVVLHCVSGYPTPYEEANLQRIGYLKERLPGCLVGLSDHTPGAAIPGGAVALGACVIEKHITLDRSGGGEDDFFSLEPDEMKQVVDTARAVWAANRTLTLERSASERQTEAGRRSLYIVKPVRAGEVFTRENVRSIRPGRGLKPKYLPEILGRRAARDCAYAEPLSPDMVEGFSI</sequence>
<dbReference type="RefSeq" id="WP_135997566.1">
    <property type="nucleotide sequence ID" value="NZ_CP071057.1"/>
</dbReference>
<dbReference type="GO" id="GO:0047444">
    <property type="term" value="F:N-acylneuraminate-9-phosphate synthase activity"/>
    <property type="evidence" value="ECO:0007669"/>
    <property type="project" value="TreeGrafter"/>
</dbReference>
<dbReference type="PANTHER" id="PTHR42966:SF2">
    <property type="entry name" value="PSEUDAMINIC ACID SYNTHASE"/>
    <property type="match status" value="1"/>
</dbReference>
<dbReference type="Pfam" id="PF03102">
    <property type="entry name" value="NeuB"/>
    <property type="match status" value="1"/>
</dbReference>
<dbReference type="InterPro" id="IPR013132">
    <property type="entry name" value="PseI/NeuA/B-like_N"/>
</dbReference>
<dbReference type="InterPro" id="IPR051690">
    <property type="entry name" value="PseI-like"/>
</dbReference>
<dbReference type="InterPro" id="IPR020030">
    <property type="entry name" value="Pseudaminic_synth_PseI"/>
</dbReference>
<dbReference type="InterPro" id="IPR006190">
    <property type="entry name" value="SAF_AFP_Neu5Ac"/>
</dbReference>
<dbReference type="SUPFAM" id="SSF51569">
    <property type="entry name" value="Aldolase"/>
    <property type="match status" value="1"/>
</dbReference>
<keyword evidence="2" id="KW-0808">Transferase</keyword>
<keyword evidence="3" id="KW-1185">Reference proteome</keyword>
<dbReference type="InterPro" id="IPR013974">
    <property type="entry name" value="SAF"/>
</dbReference>
<feature type="domain" description="AFP-like" evidence="1">
    <location>
        <begin position="297"/>
        <end position="355"/>
    </location>
</feature>
<dbReference type="InterPro" id="IPR057736">
    <property type="entry name" value="SAF_PseI/NeuA/NeuB"/>
</dbReference>
<dbReference type="Proteomes" id="UP000308054">
    <property type="component" value="Unassembled WGS sequence"/>
</dbReference>
<name>A0A4S2GWY4_9PROT</name>
<dbReference type="Pfam" id="PF08666">
    <property type="entry name" value="SAF"/>
    <property type="match status" value="1"/>
</dbReference>
<dbReference type="PROSITE" id="PS50844">
    <property type="entry name" value="AFP_LIKE"/>
    <property type="match status" value="1"/>
</dbReference>
<dbReference type="InterPro" id="IPR036732">
    <property type="entry name" value="AFP_Neu5c_C_sf"/>
</dbReference>
<dbReference type="InterPro" id="IPR013785">
    <property type="entry name" value="Aldolase_TIM"/>
</dbReference>
<evidence type="ECO:0000313" key="3">
    <source>
        <dbReference type="Proteomes" id="UP000308054"/>
    </source>
</evidence>
<gene>
    <name evidence="2" type="primary">pseI</name>
    <name evidence="2" type="ORF">E5163_16240</name>
</gene>
<dbReference type="Gene3D" id="3.20.20.70">
    <property type="entry name" value="Aldolase class I"/>
    <property type="match status" value="1"/>
</dbReference>
<evidence type="ECO:0000259" key="1">
    <source>
        <dbReference type="PROSITE" id="PS50844"/>
    </source>
</evidence>
<protein>
    <submittedName>
        <fullName evidence="2">Pseudaminic acid synthase</fullName>
        <ecNumber evidence="2">2.5.1.97</ecNumber>
    </submittedName>
</protein>
<dbReference type="PANTHER" id="PTHR42966">
    <property type="entry name" value="N-ACETYLNEURAMINATE SYNTHASE"/>
    <property type="match status" value="1"/>
</dbReference>
<proteinExistence type="predicted"/>